<dbReference type="GO" id="GO:0006284">
    <property type="term" value="P:base-excision repair"/>
    <property type="evidence" value="ECO:0007669"/>
    <property type="project" value="InterPro"/>
</dbReference>
<dbReference type="Proteomes" id="UP000318359">
    <property type="component" value="Unassembled WGS sequence"/>
</dbReference>
<dbReference type="GO" id="GO:0051539">
    <property type="term" value="F:4 iron, 4 sulfur cluster binding"/>
    <property type="evidence" value="ECO:0007669"/>
    <property type="project" value="UniProtKB-KW"/>
</dbReference>
<dbReference type="InterPro" id="IPR000445">
    <property type="entry name" value="HhH_motif"/>
</dbReference>
<dbReference type="SUPFAM" id="SSF48150">
    <property type="entry name" value="DNA-glycosylase"/>
    <property type="match status" value="1"/>
</dbReference>
<dbReference type="EC" id="3.2.2.31" evidence="5"/>
<dbReference type="InterPro" id="IPR003265">
    <property type="entry name" value="HhH-GPD_domain"/>
</dbReference>
<dbReference type="InterPro" id="IPR044298">
    <property type="entry name" value="MIG/MutY"/>
</dbReference>
<comment type="function">
    <text evidence="3">Adenine glycosylase active on G-A mispairs. MutY also corrects error-prone DNA synthesis past GO lesions which are due to the oxidatively damaged form of guanine: 7,8-dihydro-8-oxoguanine (8-oxo-dGTP).</text>
</comment>
<dbReference type="InterPro" id="IPR003651">
    <property type="entry name" value="Endonuclease3_FeS-loop_motif"/>
</dbReference>
<evidence type="ECO:0000256" key="7">
    <source>
        <dbReference type="ARBA" id="ARBA00022485"/>
    </source>
</evidence>
<dbReference type="Gene3D" id="1.10.340.30">
    <property type="entry name" value="Hypothetical protein, domain 2"/>
    <property type="match status" value="1"/>
</dbReference>
<dbReference type="GO" id="GO:0006298">
    <property type="term" value="P:mismatch repair"/>
    <property type="evidence" value="ECO:0007669"/>
    <property type="project" value="TreeGrafter"/>
</dbReference>
<evidence type="ECO:0000256" key="4">
    <source>
        <dbReference type="ARBA" id="ARBA00008343"/>
    </source>
</evidence>
<evidence type="ECO:0000256" key="13">
    <source>
        <dbReference type="ARBA" id="ARBA00023204"/>
    </source>
</evidence>
<keyword evidence="11" id="KW-0408">Iron</keyword>
<dbReference type="InterPro" id="IPR011257">
    <property type="entry name" value="DNA_glycosylase"/>
</dbReference>
<evidence type="ECO:0000256" key="2">
    <source>
        <dbReference type="ARBA" id="ARBA00001966"/>
    </source>
</evidence>
<keyword evidence="8" id="KW-0479">Metal-binding</keyword>
<gene>
    <name evidence="16" type="ORF">EVB00_01755</name>
</gene>
<evidence type="ECO:0000313" key="16">
    <source>
        <dbReference type="EMBL" id="RZO17951.1"/>
    </source>
</evidence>
<organism evidence="16 17">
    <name type="scientific">SAR86 cluster bacterium</name>
    <dbReference type="NCBI Taxonomy" id="2030880"/>
    <lineage>
        <taxon>Bacteria</taxon>
        <taxon>Pseudomonadati</taxon>
        <taxon>Pseudomonadota</taxon>
        <taxon>Gammaproteobacteria</taxon>
        <taxon>SAR86 cluster</taxon>
    </lineage>
</organism>
<keyword evidence="7" id="KW-0004">4Fe-4S</keyword>
<dbReference type="PROSITE" id="PS01155">
    <property type="entry name" value="ENDONUCLEASE_III_2"/>
    <property type="match status" value="1"/>
</dbReference>
<reference evidence="16 17" key="1">
    <citation type="submission" date="2019-02" db="EMBL/GenBank/DDBJ databases">
        <title>Prokaryotic population dynamics and viral predation in marine succession experiment using metagenomics: the confinement effect.</title>
        <authorList>
            <person name="Haro-Moreno J.M."/>
            <person name="Rodriguez-Valera F."/>
            <person name="Lopez-Perez M."/>
        </authorList>
    </citation>
    <scope>NUCLEOTIDE SEQUENCE [LARGE SCALE GENOMIC DNA]</scope>
    <source>
        <strain evidence="16">MED-G167</strain>
    </source>
</reference>
<dbReference type="SMART" id="SM00525">
    <property type="entry name" value="FES"/>
    <property type="match status" value="1"/>
</dbReference>
<feature type="non-terminal residue" evidence="16">
    <location>
        <position position="295"/>
    </location>
</feature>
<dbReference type="EMBL" id="SHBM01000020">
    <property type="protein sequence ID" value="RZO17951.1"/>
    <property type="molecule type" value="Genomic_DNA"/>
</dbReference>
<evidence type="ECO:0000256" key="10">
    <source>
        <dbReference type="ARBA" id="ARBA00022801"/>
    </source>
</evidence>
<dbReference type="PANTHER" id="PTHR42944:SF1">
    <property type="entry name" value="ADENINE DNA GLYCOSYLASE"/>
    <property type="match status" value="1"/>
</dbReference>
<keyword evidence="13" id="KW-0234">DNA repair</keyword>
<evidence type="ECO:0000256" key="6">
    <source>
        <dbReference type="ARBA" id="ARBA00022023"/>
    </source>
</evidence>
<keyword evidence="12" id="KW-0411">Iron-sulfur</keyword>
<dbReference type="GO" id="GO:0035485">
    <property type="term" value="F:adenine/guanine mispair binding"/>
    <property type="evidence" value="ECO:0007669"/>
    <property type="project" value="TreeGrafter"/>
</dbReference>
<evidence type="ECO:0000313" key="17">
    <source>
        <dbReference type="Proteomes" id="UP000318359"/>
    </source>
</evidence>
<comment type="similarity">
    <text evidence="4">Belongs to the Nth/MutY family.</text>
</comment>
<evidence type="ECO:0000259" key="15">
    <source>
        <dbReference type="SMART" id="SM00478"/>
    </source>
</evidence>
<dbReference type="Pfam" id="PF00730">
    <property type="entry name" value="HhH-GPD"/>
    <property type="match status" value="1"/>
</dbReference>
<keyword evidence="10" id="KW-0378">Hydrolase</keyword>
<accession>A0A520M9T5</accession>
<comment type="catalytic activity">
    <reaction evidence="1">
        <text>Hydrolyzes free adenine bases from 7,8-dihydro-8-oxoguanine:adenine mismatched double-stranded DNA, leaving an apurinic site.</text>
        <dbReference type="EC" id="3.2.2.31"/>
    </reaction>
</comment>
<evidence type="ECO:0000256" key="5">
    <source>
        <dbReference type="ARBA" id="ARBA00012045"/>
    </source>
</evidence>
<dbReference type="SMART" id="SM00478">
    <property type="entry name" value="ENDO3c"/>
    <property type="match status" value="1"/>
</dbReference>
<evidence type="ECO:0000256" key="1">
    <source>
        <dbReference type="ARBA" id="ARBA00000843"/>
    </source>
</evidence>
<evidence type="ECO:0000256" key="9">
    <source>
        <dbReference type="ARBA" id="ARBA00022763"/>
    </source>
</evidence>
<dbReference type="Pfam" id="PF00633">
    <property type="entry name" value="HHH"/>
    <property type="match status" value="1"/>
</dbReference>
<protein>
    <recommendedName>
        <fullName evidence="6">Adenine DNA glycosylase</fullName>
        <ecNumber evidence="5">3.2.2.31</ecNumber>
    </recommendedName>
</protein>
<dbReference type="GO" id="GO:0046872">
    <property type="term" value="F:metal ion binding"/>
    <property type="evidence" value="ECO:0007669"/>
    <property type="project" value="UniProtKB-KW"/>
</dbReference>
<dbReference type="InterPro" id="IPR004036">
    <property type="entry name" value="Endonuclease-III-like_CS2"/>
</dbReference>
<dbReference type="GO" id="GO:0000701">
    <property type="term" value="F:purine-specific mismatch base pair DNA N-glycosylase activity"/>
    <property type="evidence" value="ECO:0007669"/>
    <property type="project" value="UniProtKB-EC"/>
</dbReference>
<dbReference type="PANTHER" id="PTHR42944">
    <property type="entry name" value="ADENINE DNA GLYCOSYLASE"/>
    <property type="match status" value="1"/>
</dbReference>
<dbReference type="GO" id="GO:0032357">
    <property type="term" value="F:oxidized purine DNA binding"/>
    <property type="evidence" value="ECO:0007669"/>
    <property type="project" value="TreeGrafter"/>
</dbReference>
<sequence>MSNGREDLPWRKNISGYRVWISEIMLQQTQVNTAIPFYKKFIKKYPNLKSIALATEDDILALWTGLGFYRRAKNIFKAKEIIKKEYNNRFPTKFDELILLPGIGQSTAGAIMSIAYGKSYPILDANVKRVISRYKNINLEKKGAMKNLWSLSKSLTPINNIFEYTQGIMDLGATTCNARSPNCKECPINQSCESAFEKFEIGNKNKKEKSKKKIYFTLAHSKKSFLLFKKNEKTFWESLWVPYDNQNLKKSNIFKEPSKSEIKNFNHALSHMDLDITIEIFDYKRPFKIKTNLEH</sequence>
<evidence type="ECO:0000256" key="8">
    <source>
        <dbReference type="ARBA" id="ARBA00022723"/>
    </source>
</evidence>
<keyword evidence="9" id="KW-0227">DNA damage</keyword>
<evidence type="ECO:0000256" key="11">
    <source>
        <dbReference type="ARBA" id="ARBA00023004"/>
    </source>
</evidence>
<keyword evidence="14" id="KW-0326">Glycosidase</keyword>
<dbReference type="GO" id="GO:0034039">
    <property type="term" value="F:8-oxo-7,8-dihydroguanine DNA N-glycosylase activity"/>
    <property type="evidence" value="ECO:0007669"/>
    <property type="project" value="TreeGrafter"/>
</dbReference>
<dbReference type="FunFam" id="1.10.340.30:FF:000002">
    <property type="entry name" value="Adenine DNA glycosylase"/>
    <property type="match status" value="1"/>
</dbReference>
<name>A0A520M9T5_9GAMM</name>
<dbReference type="InterPro" id="IPR023170">
    <property type="entry name" value="HhH_base_excis_C"/>
</dbReference>
<evidence type="ECO:0000256" key="14">
    <source>
        <dbReference type="ARBA" id="ARBA00023295"/>
    </source>
</evidence>
<dbReference type="CDD" id="cd00056">
    <property type="entry name" value="ENDO3c"/>
    <property type="match status" value="1"/>
</dbReference>
<evidence type="ECO:0000256" key="12">
    <source>
        <dbReference type="ARBA" id="ARBA00023014"/>
    </source>
</evidence>
<proteinExistence type="inferred from homology"/>
<comment type="caution">
    <text evidence="16">The sequence shown here is derived from an EMBL/GenBank/DDBJ whole genome shotgun (WGS) entry which is preliminary data.</text>
</comment>
<feature type="domain" description="HhH-GPD" evidence="15">
    <location>
        <begin position="25"/>
        <end position="174"/>
    </location>
</feature>
<comment type="cofactor">
    <cofactor evidence="2">
        <name>[4Fe-4S] cluster</name>
        <dbReference type="ChEBI" id="CHEBI:49883"/>
    </cofactor>
</comment>
<dbReference type="Gene3D" id="1.10.1670.10">
    <property type="entry name" value="Helix-hairpin-Helix base-excision DNA repair enzymes (C-terminal)"/>
    <property type="match status" value="1"/>
</dbReference>
<evidence type="ECO:0000256" key="3">
    <source>
        <dbReference type="ARBA" id="ARBA00002933"/>
    </source>
</evidence>
<dbReference type="AlphaFoldDB" id="A0A520M9T5"/>